<evidence type="ECO:0000313" key="1">
    <source>
        <dbReference type="EMBL" id="SMF53999.1"/>
    </source>
</evidence>
<organism evidence="1 2">
    <name type="scientific">Tistlia consotensis USBA 355</name>
    <dbReference type="NCBI Taxonomy" id="560819"/>
    <lineage>
        <taxon>Bacteria</taxon>
        <taxon>Pseudomonadati</taxon>
        <taxon>Pseudomonadota</taxon>
        <taxon>Alphaproteobacteria</taxon>
        <taxon>Rhodospirillales</taxon>
        <taxon>Rhodovibrionaceae</taxon>
        <taxon>Tistlia</taxon>
    </lineage>
</organism>
<dbReference type="SUPFAM" id="SSF51735">
    <property type="entry name" value="NAD(P)-binding Rossmann-fold domains"/>
    <property type="match status" value="1"/>
</dbReference>
<protein>
    <submittedName>
        <fullName evidence="1">NADP-dependent 3-hydroxy acid dehydrogenase YdfG</fullName>
    </submittedName>
</protein>
<dbReference type="STRING" id="560819.SAMN05428998_11983"/>
<gene>
    <name evidence="1" type="ORF">SAMN05428998_11983</name>
</gene>
<reference evidence="1 2" key="1">
    <citation type="submission" date="2017-04" db="EMBL/GenBank/DDBJ databases">
        <authorList>
            <person name="Afonso C.L."/>
            <person name="Miller P.J."/>
            <person name="Scott M.A."/>
            <person name="Spackman E."/>
            <person name="Goraichik I."/>
            <person name="Dimitrov K.M."/>
            <person name="Suarez D.L."/>
            <person name="Swayne D.E."/>
        </authorList>
    </citation>
    <scope>NUCLEOTIDE SEQUENCE [LARGE SCALE GENOMIC DNA]</scope>
    <source>
        <strain evidence="1 2">USBA 355</strain>
    </source>
</reference>
<dbReference type="RefSeq" id="WP_085124579.1">
    <property type="nucleotide sequence ID" value="NZ_FWZX01000019.1"/>
</dbReference>
<sequence>MSERENAVIVGVGPGLGWHLVEACAGAGMRVALAARRRERLEALLAASSFGDLLAAGCDVADAEAVEALFAEAESEQGPPDLVVFNASARALGGILELDPEQVEQAWKVGALGGLHVAQAALRRMAGRGKGTLIFTGATAGLRGSKGFGGFAMVKFSLRALAQSAAREFGPQGVHVVHVNIDGQIASARTEGRDPKEVLDPAAIAETYLMLHRQHPTAWTQELDLRPSVEKF</sequence>
<dbReference type="EMBL" id="FWZX01000019">
    <property type="protein sequence ID" value="SMF53999.1"/>
    <property type="molecule type" value="Genomic_DNA"/>
</dbReference>
<dbReference type="Pfam" id="PF00106">
    <property type="entry name" value="adh_short"/>
    <property type="match status" value="1"/>
</dbReference>
<dbReference type="PANTHER" id="PTHR43431">
    <property type="entry name" value="OXIDOREDUCTASE, SHORT CHAIN DEHYDROGENASE/REDUCTASE FAMILY (AFU_ORTHOLOGUE AFUA_5G14000)"/>
    <property type="match status" value="1"/>
</dbReference>
<evidence type="ECO:0000313" key="2">
    <source>
        <dbReference type="Proteomes" id="UP000192917"/>
    </source>
</evidence>
<name>A0A1Y6CFS3_9PROT</name>
<dbReference type="InterPro" id="IPR036291">
    <property type="entry name" value="NAD(P)-bd_dom_sf"/>
</dbReference>
<dbReference type="PANTHER" id="PTHR43431:SF7">
    <property type="entry name" value="OXIDOREDUCTASE, SHORT CHAIN DEHYDROGENASE_REDUCTASE FAMILY (AFU_ORTHOLOGUE AFUA_5G14000)"/>
    <property type="match status" value="1"/>
</dbReference>
<dbReference type="InterPro" id="IPR002347">
    <property type="entry name" value="SDR_fam"/>
</dbReference>
<proteinExistence type="predicted"/>
<keyword evidence="2" id="KW-1185">Reference proteome</keyword>
<dbReference type="Proteomes" id="UP000192917">
    <property type="component" value="Unassembled WGS sequence"/>
</dbReference>
<dbReference type="Gene3D" id="3.40.50.720">
    <property type="entry name" value="NAD(P)-binding Rossmann-like Domain"/>
    <property type="match status" value="1"/>
</dbReference>
<accession>A0A1Y6CFS3</accession>
<dbReference type="AlphaFoldDB" id="A0A1Y6CFS3"/>
<dbReference type="PRINTS" id="PR00081">
    <property type="entry name" value="GDHRDH"/>
</dbReference>